<keyword evidence="6" id="KW-0342">GTP-binding</keyword>
<dbReference type="Gene3D" id="3.90.550.10">
    <property type="entry name" value="Spore Coat Polysaccharide Biosynthesis Protein SpsA, Chain A"/>
    <property type="match status" value="1"/>
</dbReference>
<feature type="domain" description="Nucleotidyl transferase" evidence="11">
    <location>
        <begin position="510"/>
        <end position="751"/>
    </location>
</feature>
<dbReference type="InterPro" id="IPR050486">
    <property type="entry name" value="Mannose-1P_guanyltransferase"/>
</dbReference>
<evidence type="ECO:0000259" key="10">
    <source>
        <dbReference type="Pfam" id="PF00134"/>
    </source>
</evidence>
<dbReference type="GO" id="GO:0004475">
    <property type="term" value="F:mannose-1-phosphate guanylyltransferase (GTP) activity"/>
    <property type="evidence" value="ECO:0007669"/>
    <property type="project" value="UniProtKB-EC"/>
</dbReference>
<protein>
    <recommendedName>
        <fullName evidence="3">mannose-1-phosphate guanylyltransferase</fullName>
        <ecNumber evidence="3">2.7.7.13</ecNumber>
    </recommendedName>
</protein>
<organism evidence="13 14">
    <name type="scientific">Clydaea vesicula</name>
    <dbReference type="NCBI Taxonomy" id="447962"/>
    <lineage>
        <taxon>Eukaryota</taxon>
        <taxon>Fungi</taxon>
        <taxon>Fungi incertae sedis</taxon>
        <taxon>Chytridiomycota</taxon>
        <taxon>Chytridiomycota incertae sedis</taxon>
        <taxon>Chytridiomycetes</taxon>
        <taxon>Lobulomycetales</taxon>
        <taxon>Lobulomycetaceae</taxon>
        <taxon>Clydaea</taxon>
    </lineage>
</organism>
<evidence type="ECO:0000313" key="13">
    <source>
        <dbReference type="EMBL" id="KAJ3225902.1"/>
    </source>
</evidence>
<dbReference type="InterPro" id="IPR005835">
    <property type="entry name" value="NTP_transferase_dom"/>
</dbReference>
<comment type="caution">
    <text evidence="13">The sequence shown here is derived from an EMBL/GenBank/DDBJ whole genome shotgun (WGS) entry which is preliminary data.</text>
</comment>
<evidence type="ECO:0000256" key="7">
    <source>
        <dbReference type="ARBA" id="ARBA00023306"/>
    </source>
</evidence>
<dbReference type="InterPro" id="IPR029044">
    <property type="entry name" value="Nucleotide-diphossugar_trans"/>
</dbReference>
<dbReference type="Gene3D" id="2.160.10.10">
    <property type="entry name" value="Hexapeptide repeat proteins"/>
    <property type="match status" value="1"/>
</dbReference>
<evidence type="ECO:0000256" key="6">
    <source>
        <dbReference type="ARBA" id="ARBA00023134"/>
    </source>
</evidence>
<keyword evidence="14" id="KW-1185">Reference proteome</keyword>
<dbReference type="CDD" id="cd06425">
    <property type="entry name" value="M1P_guanylylT_B_like_N"/>
    <property type="match status" value="1"/>
</dbReference>
<dbReference type="InterPro" id="IPR045233">
    <property type="entry name" value="GMPPB_N"/>
</dbReference>
<evidence type="ECO:0000313" key="14">
    <source>
        <dbReference type="Proteomes" id="UP001211065"/>
    </source>
</evidence>
<dbReference type="PROSITE" id="PS00101">
    <property type="entry name" value="HEXAPEP_TRANSFERASES"/>
    <property type="match status" value="1"/>
</dbReference>
<dbReference type="InterPro" id="IPR056729">
    <property type="entry name" value="GMPPB_C"/>
</dbReference>
<dbReference type="EC" id="2.7.7.13" evidence="3"/>
<dbReference type="Pfam" id="PF25087">
    <property type="entry name" value="GMPPB_C"/>
    <property type="match status" value="1"/>
</dbReference>
<evidence type="ECO:0000259" key="12">
    <source>
        <dbReference type="Pfam" id="PF25087"/>
    </source>
</evidence>
<evidence type="ECO:0000256" key="9">
    <source>
        <dbReference type="SAM" id="MobiDB-lite"/>
    </source>
</evidence>
<proteinExistence type="inferred from homology"/>
<keyword evidence="5" id="KW-0547">Nucleotide-binding</keyword>
<accession>A0AAD5Y357</accession>
<dbReference type="AlphaFoldDB" id="A0AAD5Y357"/>
<dbReference type="Proteomes" id="UP001211065">
    <property type="component" value="Unassembled WGS sequence"/>
</dbReference>
<dbReference type="GO" id="GO:0009298">
    <property type="term" value="P:GDP-mannose biosynthetic process"/>
    <property type="evidence" value="ECO:0007669"/>
    <property type="project" value="InterPro"/>
</dbReference>
<keyword evidence="4" id="KW-0808">Transferase</keyword>
<dbReference type="Gene3D" id="1.10.472.10">
    <property type="entry name" value="Cyclin-like"/>
    <property type="match status" value="1"/>
</dbReference>
<evidence type="ECO:0000256" key="3">
    <source>
        <dbReference type="ARBA" id="ARBA00012387"/>
    </source>
</evidence>
<evidence type="ECO:0000256" key="5">
    <source>
        <dbReference type="ARBA" id="ARBA00022741"/>
    </source>
</evidence>
<evidence type="ECO:0000256" key="4">
    <source>
        <dbReference type="ARBA" id="ARBA00022679"/>
    </source>
</evidence>
<dbReference type="PANTHER" id="PTHR22572">
    <property type="entry name" value="SUGAR-1-PHOSPHATE GUANYL TRANSFERASE"/>
    <property type="match status" value="1"/>
</dbReference>
<dbReference type="SUPFAM" id="SSF53448">
    <property type="entry name" value="Nucleotide-diphospho-sugar transferases"/>
    <property type="match status" value="1"/>
</dbReference>
<dbReference type="SUPFAM" id="SSF47954">
    <property type="entry name" value="Cyclin-like"/>
    <property type="match status" value="1"/>
</dbReference>
<evidence type="ECO:0000256" key="1">
    <source>
        <dbReference type="ARBA" id="ARBA00004823"/>
    </source>
</evidence>
<evidence type="ECO:0000256" key="8">
    <source>
        <dbReference type="ARBA" id="ARBA00047343"/>
    </source>
</evidence>
<sequence>MSRAMLNVKKRGEEIELNSMAMKDCPILPILQLNNQQQILSHDQNSNFIEKDAIQIQYPITKNQHEKITFLSNIPLTCTDNKIEASDNVNTEPTDGEADRYSNENDNSSGRVVNKHQVSKQRLDGVIFDNSYSKNINIKLLLESSSTNVISPIRNRFSVTNKMNADFSTPLQQPENLGKMTSKTNFFVLQGSKVFNSPLVECNRQPQDSLYSNDSTFSLMTVEKKNTVIVFITGSSGNPGTPFSMFSLIPFSDVKKVSKKKKVKSNQPKTFAMLQIEKLGSTLPESLKKRKAESFAHFLQPSNFLQQCNEVQYNPYFVDDPELKMGKNKTVLTLPCFMSSIISYSKPLDLKKELDDLFKETHPNVDSTLTLSQIRSLKVDMLDIGKKSDTEFSSIAFAYVYFEKLALKTLVSQSNRKLIGAICLFLASKVNDPKDKKYNLLLENIEKTLDITSKEIFSNEFFVYSALEFTLFLPTWEVLPHLNRIVEGEGTTLSVKKEKIFLIKNNMVLKALILVGGFGTRLRPLTFSTPKPLVDFANSIYINANSLSRPMIFHQIAALAKVGVKEIVLAVNYQPDVMLNAMKEVEKEYNVKITFSIETEPLGTAGPLALARDILCNDSEPFFVLNSDVICLFPFQELLNFHKHHGKEGTLMVTPVLDPTKYGVVVKKQNSTAVERFVEKPKDWVGDEINAGIYILNPTVLDRIELRPMSIEKEVFPHMARDGELHVMNLKGFWADVGQPADFLSGTTLYLKSLSKLPPNELGPKDKLADPSFYTSQNVVITGPNLIHPQATVGKGAKIGPNVVIGENVKVGDGVRLSNCVLLPNSTIKDNAHVKDSIVGWHSTVGRWGRLQGIAVLGEDVHIGDEILVNGGKVLPHKSVKVDIMEPTIVM</sequence>
<dbReference type="EMBL" id="JADGJW010000049">
    <property type="protein sequence ID" value="KAJ3225902.1"/>
    <property type="molecule type" value="Genomic_DNA"/>
</dbReference>
<dbReference type="GO" id="GO:0005525">
    <property type="term" value="F:GTP binding"/>
    <property type="evidence" value="ECO:0007669"/>
    <property type="project" value="UniProtKB-KW"/>
</dbReference>
<dbReference type="InterPro" id="IPR006671">
    <property type="entry name" value="Cyclin_N"/>
</dbReference>
<evidence type="ECO:0000259" key="11">
    <source>
        <dbReference type="Pfam" id="PF00483"/>
    </source>
</evidence>
<keyword evidence="7" id="KW-0131">Cell cycle</keyword>
<feature type="domain" description="Cyclin N-terminal" evidence="10">
    <location>
        <begin position="369"/>
        <end position="471"/>
    </location>
</feature>
<dbReference type="InterPro" id="IPR036915">
    <property type="entry name" value="Cyclin-like_sf"/>
</dbReference>
<comment type="catalytic activity">
    <reaction evidence="8">
        <text>alpha-D-mannose 1-phosphate + GTP + H(+) = GDP-alpha-D-mannose + diphosphate</text>
        <dbReference type="Rhea" id="RHEA:15229"/>
        <dbReference type="ChEBI" id="CHEBI:15378"/>
        <dbReference type="ChEBI" id="CHEBI:33019"/>
        <dbReference type="ChEBI" id="CHEBI:37565"/>
        <dbReference type="ChEBI" id="CHEBI:57527"/>
        <dbReference type="ChEBI" id="CHEBI:58409"/>
        <dbReference type="EC" id="2.7.7.13"/>
    </reaction>
</comment>
<feature type="region of interest" description="Disordered" evidence="9">
    <location>
        <begin position="85"/>
        <end position="116"/>
    </location>
</feature>
<gene>
    <name evidence="13" type="primary">MPG1_1</name>
    <name evidence="13" type="ORF">HK099_005958</name>
</gene>
<comment type="pathway">
    <text evidence="1">Nucleotide-sugar biosynthesis; GDP-alpha-D-mannose biosynthesis; GDP-alpha-D-mannose from alpha-D-mannose 1-phosphate (GTP route): step 1/1.</text>
</comment>
<dbReference type="Pfam" id="PF00483">
    <property type="entry name" value="NTP_transferase"/>
    <property type="match status" value="1"/>
</dbReference>
<dbReference type="CDD" id="cd20556">
    <property type="entry name" value="CYCLIN_CABLES"/>
    <property type="match status" value="1"/>
</dbReference>
<comment type="similarity">
    <text evidence="2">Belongs to the transferase hexapeptide repeat family.</text>
</comment>
<evidence type="ECO:0000256" key="2">
    <source>
        <dbReference type="ARBA" id="ARBA00007274"/>
    </source>
</evidence>
<dbReference type="Pfam" id="PF00134">
    <property type="entry name" value="Cyclin_N"/>
    <property type="match status" value="1"/>
</dbReference>
<feature type="domain" description="Mannose-1-phosphate guanyltransferase C-terminal" evidence="12">
    <location>
        <begin position="781"/>
        <end position="890"/>
    </location>
</feature>
<dbReference type="FunFam" id="3.90.550.10:FF:000013">
    <property type="entry name" value="mannose-1-phosphate guanyltransferase beta"/>
    <property type="match status" value="1"/>
</dbReference>
<name>A0AAD5Y357_9FUNG</name>
<reference evidence="13" key="1">
    <citation type="submission" date="2020-05" db="EMBL/GenBank/DDBJ databases">
        <title>Phylogenomic resolution of chytrid fungi.</title>
        <authorList>
            <person name="Stajich J.E."/>
            <person name="Amses K."/>
            <person name="Simmons R."/>
            <person name="Seto K."/>
            <person name="Myers J."/>
            <person name="Bonds A."/>
            <person name="Quandt C.A."/>
            <person name="Barry K."/>
            <person name="Liu P."/>
            <person name="Grigoriev I."/>
            <person name="Longcore J.E."/>
            <person name="James T.Y."/>
        </authorList>
    </citation>
    <scope>NUCLEOTIDE SEQUENCE</scope>
    <source>
        <strain evidence="13">JEL0476</strain>
    </source>
</reference>
<dbReference type="InterPro" id="IPR018357">
    <property type="entry name" value="Hexapep_transf_CS"/>
</dbReference>